<reference evidence="2 3" key="1">
    <citation type="submission" date="2012-05" db="EMBL/GenBank/DDBJ databases">
        <authorList>
            <person name="Harkins D.M."/>
            <person name="Madupu R."/>
            <person name="Durkin A.S."/>
            <person name="Torralba M."/>
            <person name="Methe B."/>
            <person name="Sutton G.G."/>
            <person name="Nelson K.E."/>
        </authorList>
    </citation>
    <scope>NUCLEOTIDE SEQUENCE [LARGE SCALE GENOMIC DNA]</scope>
    <source>
        <strain evidence="2 3">F0489</strain>
    </source>
</reference>
<keyword evidence="3" id="KW-1185">Reference proteome</keyword>
<proteinExistence type="predicted"/>
<protein>
    <submittedName>
        <fullName evidence="2">Uncharacterized protein</fullName>
    </submittedName>
</protein>
<evidence type="ECO:0000313" key="2">
    <source>
        <dbReference type="EMBL" id="EJF47174.1"/>
    </source>
</evidence>
<feature type="compositionally biased region" description="Basic and acidic residues" evidence="1">
    <location>
        <begin position="1"/>
        <end position="10"/>
    </location>
</feature>
<dbReference type="Proteomes" id="UP000002941">
    <property type="component" value="Unassembled WGS sequence"/>
</dbReference>
<name>J0NJB1_9ACTO</name>
<evidence type="ECO:0000313" key="3">
    <source>
        <dbReference type="Proteomes" id="UP000002941"/>
    </source>
</evidence>
<feature type="compositionally biased region" description="Basic and acidic residues" evidence="1">
    <location>
        <begin position="41"/>
        <end position="51"/>
    </location>
</feature>
<gene>
    <name evidence="2" type="ORF">HMPREF1318_2163</name>
</gene>
<dbReference type="AlphaFoldDB" id="J0NJB1"/>
<comment type="caution">
    <text evidence="2">The sequence shown here is derived from an EMBL/GenBank/DDBJ whole genome shotgun (WGS) entry which is preliminary data.</text>
</comment>
<dbReference type="EMBL" id="AKFT01000028">
    <property type="protein sequence ID" value="EJF47174.1"/>
    <property type="molecule type" value="Genomic_DNA"/>
</dbReference>
<feature type="region of interest" description="Disordered" evidence="1">
    <location>
        <begin position="1"/>
        <end position="65"/>
    </location>
</feature>
<sequence length="65" mass="7126">MCNIEDDRRPPGTPATPRIEIGPVPARDRSGSARPTRRRGAHDELEGESHMPHLGTIGEQQTRGT</sequence>
<evidence type="ECO:0000256" key="1">
    <source>
        <dbReference type="SAM" id="MobiDB-lite"/>
    </source>
</evidence>
<organism evidence="2 3">
    <name type="scientific">Actinomyces massiliensis F0489</name>
    <dbReference type="NCBI Taxonomy" id="1125718"/>
    <lineage>
        <taxon>Bacteria</taxon>
        <taxon>Bacillati</taxon>
        <taxon>Actinomycetota</taxon>
        <taxon>Actinomycetes</taxon>
        <taxon>Actinomycetales</taxon>
        <taxon>Actinomycetaceae</taxon>
        <taxon>Actinomyces</taxon>
    </lineage>
</organism>
<accession>J0NJB1</accession>